<dbReference type="EMBL" id="LAZR01015583">
    <property type="protein sequence ID" value="KKM08296.1"/>
    <property type="molecule type" value="Genomic_DNA"/>
</dbReference>
<accession>A0A0F9JRV2</accession>
<dbReference type="Gene3D" id="1.10.287.1080">
    <property type="entry name" value="MazG-like"/>
    <property type="match status" value="1"/>
</dbReference>
<name>A0A0F9JRV2_9ZZZZ</name>
<dbReference type="AlphaFoldDB" id="A0A0F9JRV2"/>
<organism evidence="1">
    <name type="scientific">marine sediment metagenome</name>
    <dbReference type="NCBI Taxonomy" id="412755"/>
    <lineage>
        <taxon>unclassified sequences</taxon>
        <taxon>metagenomes</taxon>
        <taxon>ecological metagenomes</taxon>
    </lineage>
</organism>
<comment type="caution">
    <text evidence="1">The sequence shown here is derived from an EMBL/GenBank/DDBJ whole genome shotgun (WGS) entry which is preliminary data.</text>
</comment>
<proteinExistence type="predicted"/>
<dbReference type="SUPFAM" id="SSF101386">
    <property type="entry name" value="all-alpha NTP pyrophosphatases"/>
    <property type="match status" value="1"/>
</dbReference>
<protein>
    <recommendedName>
        <fullName evidence="2">NTP pyrophosphohydrolase MazG putative catalytic core domain-containing protein</fullName>
    </recommendedName>
</protein>
<sequence>MFRFVLYAGNHLPASTVRIDGWLQASHRDKREGIMELSINKAAEQVKDYRERKGFTTSWENMQEKLMLVVTEVAEASEARRKDDWENFKEEIADTFIRLMDITGSLDIDIESCIIAKMELNENRPHMHDKNA</sequence>
<evidence type="ECO:0008006" key="2">
    <source>
        <dbReference type="Google" id="ProtNLM"/>
    </source>
</evidence>
<dbReference type="PANTHER" id="PTHR42702:SF1">
    <property type="entry name" value="REGULATORY PROTEIN FOR BETA-LACTAMASE"/>
    <property type="match status" value="1"/>
</dbReference>
<reference evidence="1" key="1">
    <citation type="journal article" date="2015" name="Nature">
        <title>Complex archaea that bridge the gap between prokaryotes and eukaryotes.</title>
        <authorList>
            <person name="Spang A."/>
            <person name="Saw J.H."/>
            <person name="Jorgensen S.L."/>
            <person name="Zaremba-Niedzwiedzka K."/>
            <person name="Martijn J."/>
            <person name="Lind A.E."/>
            <person name="van Eijk R."/>
            <person name="Schleper C."/>
            <person name="Guy L."/>
            <person name="Ettema T.J."/>
        </authorList>
    </citation>
    <scope>NUCLEOTIDE SEQUENCE</scope>
</reference>
<evidence type="ECO:0000313" key="1">
    <source>
        <dbReference type="EMBL" id="KKM08296.1"/>
    </source>
</evidence>
<dbReference type="PANTHER" id="PTHR42702">
    <property type="entry name" value="NUCLEOTIDE PYROPHOSPHOHYDROLASE"/>
    <property type="match status" value="1"/>
</dbReference>
<gene>
    <name evidence="1" type="ORF">LCGC14_1725340</name>
</gene>